<dbReference type="AlphaFoldDB" id="A0A2Z6MEP3"/>
<keyword evidence="3" id="KW-1185">Reference proteome</keyword>
<dbReference type="Proteomes" id="UP000242715">
    <property type="component" value="Unassembled WGS sequence"/>
</dbReference>
<reference evidence="3" key="1">
    <citation type="journal article" date="2017" name="Front. Plant Sci.">
        <title>Climate Clever Clovers: New Paradigm to Reduce the Environmental Footprint of Ruminants by Breeding Low Methanogenic Forages Utilizing Haplotype Variation.</title>
        <authorList>
            <person name="Kaur P."/>
            <person name="Appels R."/>
            <person name="Bayer P.E."/>
            <person name="Keeble-Gagnere G."/>
            <person name="Wang J."/>
            <person name="Hirakawa H."/>
            <person name="Shirasawa K."/>
            <person name="Vercoe P."/>
            <person name="Stefanova K."/>
            <person name="Durmic Z."/>
            <person name="Nichols P."/>
            <person name="Revell C."/>
            <person name="Isobe S.N."/>
            <person name="Edwards D."/>
            <person name="Erskine W."/>
        </authorList>
    </citation>
    <scope>NUCLEOTIDE SEQUENCE [LARGE SCALE GENOMIC DNA]</scope>
    <source>
        <strain evidence="3">cv. Daliak</strain>
    </source>
</reference>
<evidence type="ECO:0000256" key="1">
    <source>
        <dbReference type="SAM" id="MobiDB-lite"/>
    </source>
</evidence>
<organism evidence="2 3">
    <name type="scientific">Trifolium subterraneum</name>
    <name type="common">Subterranean clover</name>
    <dbReference type="NCBI Taxonomy" id="3900"/>
    <lineage>
        <taxon>Eukaryota</taxon>
        <taxon>Viridiplantae</taxon>
        <taxon>Streptophyta</taxon>
        <taxon>Embryophyta</taxon>
        <taxon>Tracheophyta</taxon>
        <taxon>Spermatophyta</taxon>
        <taxon>Magnoliopsida</taxon>
        <taxon>eudicotyledons</taxon>
        <taxon>Gunneridae</taxon>
        <taxon>Pentapetalae</taxon>
        <taxon>rosids</taxon>
        <taxon>fabids</taxon>
        <taxon>Fabales</taxon>
        <taxon>Fabaceae</taxon>
        <taxon>Papilionoideae</taxon>
        <taxon>50 kb inversion clade</taxon>
        <taxon>NPAAA clade</taxon>
        <taxon>Hologalegina</taxon>
        <taxon>IRL clade</taxon>
        <taxon>Trifolieae</taxon>
        <taxon>Trifolium</taxon>
    </lineage>
</organism>
<dbReference type="EMBL" id="DF973226">
    <property type="protein sequence ID" value="GAU21265.1"/>
    <property type="molecule type" value="Genomic_DNA"/>
</dbReference>
<proteinExistence type="predicted"/>
<evidence type="ECO:0000313" key="3">
    <source>
        <dbReference type="Proteomes" id="UP000242715"/>
    </source>
</evidence>
<evidence type="ECO:0000313" key="2">
    <source>
        <dbReference type="EMBL" id="GAU21265.1"/>
    </source>
</evidence>
<name>A0A2Z6MEP3_TRISU</name>
<accession>A0A2Z6MEP3</accession>
<feature type="region of interest" description="Disordered" evidence="1">
    <location>
        <begin position="32"/>
        <end position="61"/>
    </location>
</feature>
<sequence>MASISMAVAPNWIKNACGEAERFGDTYESCFEEEDNHNWGGDSNREGDDDDDGGYDYAPAA</sequence>
<protein>
    <submittedName>
        <fullName evidence="2">Uncharacterized protein</fullName>
    </submittedName>
</protein>
<gene>
    <name evidence="2" type="ORF">TSUD_286750</name>
</gene>